<sequence>MRLMAASRIAACVFPPSDPAVRAIVLSRSDKNKTNVQLIQGRCRGTVHRNPPRKNSLRNMLQSTRDPAARFRRLPLATATAILVAACAIVLSLVPEWILFRQRLAFNVFDLDGHAVLRPFDHTTHDRLKLRSWYVAPQGDKPVLVYFPGRDGDIMRKPGHLLELTTQGYGLLLAGYRGYGGNRGTPREFDLYLDAMSMLTQFRERVEAPGGFVLYGYSMGSTIAANTGAQLDVRAVILEAPLSNFLQAVRQQAGNIPALLVRSRFDNVARVAEIRAPVLLLAGSRDLVTPPLFARVLAEANPALASVAVIEDANHVNIIRLGGGQVVREFLAGLSDLHMAVAEGAGAGPMSAAVLPFGGRAAQ</sequence>
<feature type="domain" description="Serine aminopeptidase S33" evidence="2">
    <location>
        <begin position="147"/>
        <end position="244"/>
    </location>
</feature>
<keyword evidence="1" id="KW-0472">Membrane</keyword>
<gene>
    <name evidence="3" type="ORF">FY036_04875</name>
</gene>
<dbReference type="InterPro" id="IPR029058">
    <property type="entry name" value="AB_hydrolase_fold"/>
</dbReference>
<dbReference type="InterPro" id="IPR022742">
    <property type="entry name" value="Hydrolase_4"/>
</dbReference>
<dbReference type="PANTHER" id="PTHR12277">
    <property type="entry name" value="ALPHA/BETA HYDROLASE DOMAIN-CONTAINING PROTEIN"/>
    <property type="match status" value="1"/>
</dbReference>
<comment type="caution">
    <text evidence="3">The sequence shown here is derived from an EMBL/GenBank/DDBJ whole genome shotgun (WGS) entry which is preliminary data.</text>
</comment>
<protein>
    <submittedName>
        <fullName evidence="3">Lysophospholipase</fullName>
    </submittedName>
</protein>
<reference evidence="3 4" key="1">
    <citation type="submission" date="2019-08" db="EMBL/GenBank/DDBJ databases">
        <authorList>
            <person name="Seo Y.L."/>
        </authorList>
    </citation>
    <scope>NUCLEOTIDE SEQUENCE [LARGE SCALE GENOMIC DNA]</scope>
    <source>
        <strain evidence="3 4">MaA-C15</strain>
    </source>
</reference>
<proteinExistence type="predicted"/>
<evidence type="ECO:0000313" key="4">
    <source>
        <dbReference type="Proteomes" id="UP000323258"/>
    </source>
</evidence>
<name>A0A5D4GZM9_9HYPH</name>
<reference evidence="3 4" key="2">
    <citation type="submission" date="2019-09" db="EMBL/GenBank/DDBJ databases">
        <title>Mesorhizobium sp. MaA-C15 isolated from Microcystis aeruginosa.</title>
        <authorList>
            <person name="Jeong S.E."/>
            <person name="Jin H.M."/>
            <person name="Jeon C.O."/>
        </authorList>
    </citation>
    <scope>NUCLEOTIDE SEQUENCE [LARGE SCALE GENOMIC DNA]</scope>
    <source>
        <strain evidence="3 4">MaA-C15</strain>
    </source>
</reference>
<keyword evidence="1" id="KW-0812">Transmembrane</keyword>
<evidence type="ECO:0000313" key="3">
    <source>
        <dbReference type="EMBL" id="TYR34251.1"/>
    </source>
</evidence>
<keyword evidence="4" id="KW-1185">Reference proteome</keyword>
<dbReference type="Pfam" id="PF12146">
    <property type="entry name" value="Hydrolase_4"/>
    <property type="match status" value="1"/>
</dbReference>
<evidence type="ECO:0000256" key="1">
    <source>
        <dbReference type="SAM" id="Phobius"/>
    </source>
</evidence>
<dbReference type="SUPFAM" id="SSF53474">
    <property type="entry name" value="alpha/beta-Hydrolases"/>
    <property type="match status" value="1"/>
</dbReference>
<dbReference type="Gene3D" id="3.40.50.1820">
    <property type="entry name" value="alpha/beta hydrolase"/>
    <property type="match status" value="1"/>
</dbReference>
<feature type="transmembrane region" description="Helical" evidence="1">
    <location>
        <begin position="74"/>
        <end position="94"/>
    </location>
</feature>
<evidence type="ECO:0000259" key="2">
    <source>
        <dbReference type="Pfam" id="PF12146"/>
    </source>
</evidence>
<keyword evidence="1" id="KW-1133">Transmembrane helix</keyword>
<dbReference type="Proteomes" id="UP000323258">
    <property type="component" value="Unassembled WGS sequence"/>
</dbReference>
<dbReference type="EMBL" id="VSZS01000056">
    <property type="protein sequence ID" value="TYR34251.1"/>
    <property type="molecule type" value="Genomic_DNA"/>
</dbReference>
<dbReference type="PANTHER" id="PTHR12277:SF81">
    <property type="entry name" value="PROTEIN ABHD13"/>
    <property type="match status" value="1"/>
</dbReference>
<dbReference type="AlphaFoldDB" id="A0A5D4GZM9"/>
<accession>A0A5D4GZM9</accession>
<organism evidence="3 4">
    <name type="scientific">Neoaquamicrobium microcysteis</name>
    <dbReference type="NCBI Taxonomy" id="2682781"/>
    <lineage>
        <taxon>Bacteria</taxon>
        <taxon>Pseudomonadati</taxon>
        <taxon>Pseudomonadota</taxon>
        <taxon>Alphaproteobacteria</taxon>
        <taxon>Hyphomicrobiales</taxon>
        <taxon>Phyllobacteriaceae</taxon>
        <taxon>Neoaquamicrobium</taxon>
    </lineage>
</organism>